<keyword evidence="4" id="KW-0862">Zinc</keyword>
<dbReference type="Pfam" id="PF01428">
    <property type="entry name" value="zf-AN1"/>
    <property type="match status" value="1"/>
</dbReference>
<protein>
    <recommendedName>
        <fullName evidence="11">Zinc finger A20 and AN1 domain-containing stress-associated protein 4</fullName>
    </recommendedName>
</protein>
<comment type="function">
    <text evidence="1">May be involved in environmental stress response.</text>
</comment>
<accession>A0ABD3AY08</accession>
<feature type="compositionally biased region" description="Low complexity" evidence="6">
    <location>
        <begin position="57"/>
        <end position="72"/>
    </location>
</feature>
<evidence type="ECO:0000256" key="1">
    <source>
        <dbReference type="ARBA" id="ARBA00003732"/>
    </source>
</evidence>
<dbReference type="InterPro" id="IPR000058">
    <property type="entry name" value="Znf_AN1"/>
</dbReference>
<feature type="region of interest" description="Disordered" evidence="6">
    <location>
        <begin position="57"/>
        <end position="83"/>
    </location>
</feature>
<feature type="domain" description="AN1-type" evidence="8">
    <location>
        <begin position="97"/>
        <end position="143"/>
    </location>
</feature>
<dbReference type="InterPro" id="IPR050652">
    <property type="entry name" value="AN1_A20_ZnFinger"/>
</dbReference>
<dbReference type="GO" id="GO:0008270">
    <property type="term" value="F:zinc ion binding"/>
    <property type="evidence" value="ECO:0007669"/>
    <property type="project" value="UniProtKB-KW"/>
</dbReference>
<dbReference type="EMBL" id="JBJUIK010000002">
    <property type="protein sequence ID" value="KAL3536129.1"/>
    <property type="molecule type" value="Genomic_DNA"/>
</dbReference>
<evidence type="ECO:0008006" key="11">
    <source>
        <dbReference type="Google" id="ProtNLM"/>
    </source>
</evidence>
<feature type="domain" description="A20-type" evidence="7">
    <location>
        <begin position="10"/>
        <end position="44"/>
    </location>
</feature>
<organism evidence="9 10">
    <name type="scientific">Cinchona calisaya</name>
    <dbReference type="NCBI Taxonomy" id="153742"/>
    <lineage>
        <taxon>Eukaryota</taxon>
        <taxon>Viridiplantae</taxon>
        <taxon>Streptophyta</taxon>
        <taxon>Embryophyta</taxon>
        <taxon>Tracheophyta</taxon>
        <taxon>Spermatophyta</taxon>
        <taxon>Magnoliopsida</taxon>
        <taxon>eudicotyledons</taxon>
        <taxon>Gunneridae</taxon>
        <taxon>Pentapetalae</taxon>
        <taxon>asterids</taxon>
        <taxon>lamiids</taxon>
        <taxon>Gentianales</taxon>
        <taxon>Rubiaceae</taxon>
        <taxon>Cinchonoideae</taxon>
        <taxon>Cinchoneae</taxon>
        <taxon>Cinchona</taxon>
    </lineage>
</organism>
<evidence type="ECO:0000256" key="4">
    <source>
        <dbReference type="ARBA" id="ARBA00022833"/>
    </source>
</evidence>
<reference evidence="9 10" key="1">
    <citation type="submission" date="2024-11" db="EMBL/GenBank/DDBJ databases">
        <title>A near-complete genome assembly of Cinchona calisaya.</title>
        <authorList>
            <person name="Lian D.C."/>
            <person name="Zhao X.W."/>
            <person name="Wei L."/>
        </authorList>
    </citation>
    <scope>NUCLEOTIDE SEQUENCE [LARGE SCALE GENOMIC DNA]</scope>
    <source>
        <tissue evidence="9">Nenye</tissue>
    </source>
</reference>
<dbReference type="PROSITE" id="PS51036">
    <property type="entry name" value="ZF_A20"/>
    <property type="match status" value="1"/>
</dbReference>
<evidence type="ECO:0000313" key="10">
    <source>
        <dbReference type="Proteomes" id="UP001630127"/>
    </source>
</evidence>
<name>A0ABD3AY08_9GENT</name>
<evidence type="ECO:0000256" key="5">
    <source>
        <dbReference type="PROSITE-ProRule" id="PRU00449"/>
    </source>
</evidence>
<evidence type="ECO:0000259" key="7">
    <source>
        <dbReference type="PROSITE" id="PS51036"/>
    </source>
</evidence>
<dbReference type="SUPFAM" id="SSF118310">
    <property type="entry name" value="AN1-like Zinc finger"/>
    <property type="match status" value="1"/>
</dbReference>
<proteinExistence type="predicted"/>
<keyword evidence="10" id="KW-1185">Reference proteome</keyword>
<dbReference type="Pfam" id="PF01754">
    <property type="entry name" value="zf-A20"/>
    <property type="match status" value="1"/>
</dbReference>
<dbReference type="PROSITE" id="PS51039">
    <property type="entry name" value="ZF_AN1"/>
    <property type="match status" value="1"/>
</dbReference>
<dbReference type="SMART" id="SM00154">
    <property type="entry name" value="ZnF_AN1"/>
    <property type="match status" value="1"/>
</dbReference>
<dbReference type="InterPro" id="IPR035896">
    <property type="entry name" value="AN1-like_Znf"/>
</dbReference>
<dbReference type="Gene3D" id="1.20.5.4770">
    <property type="match status" value="1"/>
</dbReference>
<keyword evidence="3 5" id="KW-0863">Zinc-finger</keyword>
<dbReference type="PANTHER" id="PTHR10634:SF67">
    <property type="entry name" value="AN1-TYPE ZINC FINGER PROTEIN 3"/>
    <property type="match status" value="1"/>
</dbReference>
<dbReference type="InterPro" id="IPR002653">
    <property type="entry name" value="Znf_A20"/>
</dbReference>
<comment type="caution">
    <text evidence="9">The sequence shown here is derived from an EMBL/GenBank/DDBJ whole genome shotgun (WGS) entry which is preliminary data.</text>
</comment>
<sequence length="162" mass="17626">MAEDHGFEAPEGHQLCANNCGFLGSPTTQNFCSKCYRDLCLRKEAESKQKPVVDSLFSIPSSSSSSTPSSSLKPVNSPAAVETKRPDLVPEAAVQVVAQPNRCSVCRRKVGLTGFRCRCGITFCGTHRYPEQHGCSFDFKSMGREAIAKANPLIKADKLEKI</sequence>
<dbReference type="PANTHER" id="PTHR10634">
    <property type="entry name" value="AN1-TYPE ZINC FINGER PROTEIN"/>
    <property type="match status" value="1"/>
</dbReference>
<dbReference type="SMART" id="SM00259">
    <property type="entry name" value="ZnF_A20"/>
    <property type="match status" value="1"/>
</dbReference>
<dbReference type="AlphaFoldDB" id="A0ABD3AY08"/>
<evidence type="ECO:0000259" key="8">
    <source>
        <dbReference type="PROSITE" id="PS51039"/>
    </source>
</evidence>
<gene>
    <name evidence="9" type="ORF">ACH5RR_004590</name>
</gene>
<dbReference type="SUPFAM" id="SSF57716">
    <property type="entry name" value="Glucocorticoid receptor-like (DNA-binding domain)"/>
    <property type="match status" value="1"/>
</dbReference>
<evidence type="ECO:0000256" key="6">
    <source>
        <dbReference type="SAM" id="MobiDB-lite"/>
    </source>
</evidence>
<evidence type="ECO:0000256" key="2">
    <source>
        <dbReference type="ARBA" id="ARBA00022723"/>
    </source>
</evidence>
<dbReference type="FunFam" id="4.10.1110.10:FF:000001">
    <property type="entry name" value="Zinc finger AN1-type containing 6"/>
    <property type="match status" value="1"/>
</dbReference>
<evidence type="ECO:0000256" key="3">
    <source>
        <dbReference type="ARBA" id="ARBA00022771"/>
    </source>
</evidence>
<dbReference type="Proteomes" id="UP001630127">
    <property type="component" value="Unassembled WGS sequence"/>
</dbReference>
<evidence type="ECO:0000313" key="9">
    <source>
        <dbReference type="EMBL" id="KAL3536129.1"/>
    </source>
</evidence>
<keyword evidence="2" id="KW-0479">Metal-binding</keyword>
<dbReference type="Gene3D" id="4.10.1110.10">
    <property type="entry name" value="AN1-like Zinc finger"/>
    <property type="match status" value="1"/>
</dbReference>